<feature type="region of interest" description="Disordered" evidence="3">
    <location>
        <begin position="1308"/>
        <end position="1333"/>
    </location>
</feature>
<dbReference type="PRINTS" id="PR00380">
    <property type="entry name" value="KINESINHEAVY"/>
</dbReference>
<feature type="compositionally biased region" description="Polar residues" evidence="3">
    <location>
        <begin position="195"/>
        <end position="204"/>
    </location>
</feature>
<protein>
    <submittedName>
        <fullName evidence="5">Kinesin, putative</fullName>
    </submittedName>
</protein>
<accession>A0A640KK84</accession>
<dbReference type="SUPFAM" id="SSF52540">
    <property type="entry name" value="P-loop containing nucleoside triphosphate hydrolases"/>
    <property type="match status" value="1"/>
</dbReference>
<proteinExistence type="inferred from homology"/>
<dbReference type="PANTHER" id="PTHR24115">
    <property type="entry name" value="KINESIN-RELATED"/>
    <property type="match status" value="1"/>
</dbReference>
<keyword evidence="1" id="KW-0547">Nucleotide-binding</keyword>
<feature type="compositionally biased region" description="Polar residues" evidence="3">
    <location>
        <begin position="139"/>
        <end position="151"/>
    </location>
</feature>
<dbReference type="EMBL" id="BLBS01000023">
    <property type="protein sequence ID" value="GET87869.1"/>
    <property type="molecule type" value="Genomic_DNA"/>
</dbReference>
<feature type="compositionally biased region" description="Low complexity" evidence="3">
    <location>
        <begin position="1308"/>
        <end position="1324"/>
    </location>
</feature>
<reference evidence="5" key="1">
    <citation type="submission" date="2019-11" db="EMBL/GenBank/DDBJ databases">
        <title>Leishmania tarentolae CDS.</title>
        <authorList>
            <person name="Goto Y."/>
            <person name="Yamagishi J."/>
        </authorList>
    </citation>
    <scope>NUCLEOTIDE SEQUENCE [LARGE SCALE GENOMIC DNA]</scope>
    <source>
        <strain evidence="5">Parrot Tar II</strain>
    </source>
</reference>
<name>A0A640KK84_LEITA</name>
<keyword evidence="6" id="KW-1185">Reference proteome</keyword>
<dbReference type="GO" id="GO:0016887">
    <property type="term" value="F:ATP hydrolysis activity"/>
    <property type="evidence" value="ECO:0007669"/>
    <property type="project" value="TreeGrafter"/>
</dbReference>
<feature type="binding site" evidence="1">
    <location>
        <begin position="332"/>
        <end position="339"/>
    </location>
    <ligand>
        <name>ATP</name>
        <dbReference type="ChEBI" id="CHEBI:30616"/>
    </ligand>
</feature>
<evidence type="ECO:0000313" key="6">
    <source>
        <dbReference type="Proteomes" id="UP000419144"/>
    </source>
</evidence>
<feature type="compositionally biased region" description="Low complexity" evidence="3">
    <location>
        <begin position="180"/>
        <end position="192"/>
    </location>
</feature>
<dbReference type="GO" id="GO:0008017">
    <property type="term" value="F:microtubule binding"/>
    <property type="evidence" value="ECO:0007669"/>
    <property type="project" value="InterPro"/>
</dbReference>
<organism evidence="5 6">
    <name type="scientific">Leishmania tarentolae</name>
    <name type="common">Sauroleishmania tarentolae</name>
    <dbReference type="NCBI Taxonomy" id="5689"/>
    <lineage>
        <taxon>Eukaryota</taxon>
        <taxon>Discoba</taxon>
        <taxon>Euglenozoa</taxon>
        <taxon>Kinetoplastea</taxon>
        <taxon>Metakinetoplastina</taxon>
        <taxon>Trypanosomatida</taxon>
        <taxon>Trypanosomatidae</taxon>
        <taxon>Leishmaniinae</taxon>
        <taxon>Leishmania</taxon>
        <taxon>lizard Leishmania</taxon>
    </lineage>
</organism>
<feature type="region of interest" description="Disordered" evidence="3">
    <location>
        <begin position="1132"/>
        <end position="1152"/>
    </location>
</feature>
<feature type="compositionally biased region" description="Low complexity" evidence="3">
    <location>
        <begin position="752"/>
        <end position="770"/>
    </location>
</feature>
<dbReference type="PANTHER" id="PTHR24115:SF948">
    <property type="entry name" value="PUTATIVE-RELATED"/>
    <property type="match status" value="1"/>
</dbReference>
<dbReference type="PROSITE" id="PS50067">
    <property type="entry name" value="KINESIN_MOTOR_2"/>
    <property type="match status" value="1"/>
</dbReference>
<evidence type="ECO:0000256" key="3">
    <source>
        <dbReference type="SAM" id="MobiDB-lite"/>
    </source>
</evidence>
<dbReference type="GO" id="GO:0003777">
    <property type="term" value="F:microtubule motor activity"/>
    <property type="evidence" value="ECO:0007669"/>
    <property type="project" value="InterPro"/>
</dbReference>
<evidence type="ECO:0000256" key="1">
    <source>
        <dbReference type="PROSITE-ProRule" id="PRU00283"/>
    </source>
</evidence>
<dbReference type="FunFam" id="3.40.850.10:FF:000198">
    <property type="entry name" value="Putative kinesin"/>
    <property type="match status" value="1"/>
</dbReference>
<dbReference type="InterPro" id="IPR001752">
    <property type="entry name" value="Kinesin_motor_dom"/>
</dbReference>
<feature type="coiled-coil region" evidence="2">
    <location>
        <begin position="619"/>
        <end position="646"/>
    </location>
</feature>
<keyword evidence="1" id="KW-0505">Motor protein</keyword>
<sequence length="1333" mass="144205">MSLPSNDKDYGIVNVPTVANDAAVTGAHILPSSVGNLAPKSRLSTLLTVGTEAESANSAVCNTGSDVTHQMPARLAPTALKELTVTSLTASSSPRVSAVATTSPQESVSVIVRLKGAPSLSASTAVLSYTVEDGTLSTPRVTCRSSSQDCRSASPRLHTPRASVDCGSAAEPSATSPIFAAGADVGPDVAVPTGTEASKSSMRSVPQPKAFASLSTQTLKQQPLTPTSPTLNSSSLRPSPLAAEAFATHHHHEDRSLSASAVSRGATAAGRSIGARGRVLTITSPNTRERRKYEFGEVLEPDVTNAALCERVIPSVMEQMAAGFNVCLLCYGQTGSGKTYTMNALAPAVAKEIFRSLDMNNEVVEMSYIQIYNNKAYNLLDGARSGKFGAELSRPLMSSSGTGPSGGSSCFASASEPKILIRSSSEMLAKMKAASRLRVTYAHTLNAHSSRSFTLLSLHVTRFLDGAPLTTTRVTLADLAGTERLKKSGATGEAADQAIFINKSLMALRQLVESRGTEAEVLHFRKSLLTTYLAPRMRSWHLILLVTVSLEAGSFEETKSSLEFATNARRRKVMKVKSRIEHRLSSTVARLHGRPSFLITAGGVGTGHGWGARGDNGGRNKLQEIIEVLRYRIRVLEEALKIEQERSTIATVQIPLTEVLANTRCAASAEAVDADINQRANAEALQREFQYYQCILQEREQDLLSLQSQLPITSAETGCTPPVLTDSLDALTLWLGDSDGGARDDQQECATSPASQQSSNSSSSGSQVPSDELGAVDPHMQLRRYVRQLRSLRSRGGSEDEWCDDVLDRLHNAVLCATEQYEDVNEQLLVVSSSLCGLRTQNHRLYDEVLRANKRILETDMEYRKRCDALQTVTLRATAAETALEHLRLQLFQAYAEQSIREEMTRLYLDETPIAANVDETVPGDRQAEQQVELEKVQAHQQVLCDKITELVENVEQLTRAVAQKDVSLAALELLITPAQRALFHTLSNTATAISDRGTTANAGGDRGFGGTATSAIATDDGSSAADCFSLLQSRVLELSSLLTQEQQQHQLTQCELLEAREDARRSRQEQRQAFFQQQEEARRVGQLMAENYELRQQSERHQLYLDQMYTSFHEKLLQLRHRHEEEMAVLRSDAKEVSSHPHGNDDTGRRGFEDEVHYDRVSSAIARVPVHDDVLQGAPSAEDWLPEGTVHGSTAVALSVAGVIDSEGAGRRGSAKIRRPGGGRGRLGQLNVRHHEEVRGMTPSTAGHTVVADPAVVPSQGVGLASKMTRRSASISKARQNLFATYGDSANFSDALVPLIKSDVVVSSSSTTRRRVGATGAAGAKRRKSPRR</sequence>
<dbReference type="OrthoDB" id="123929at2759"/>
<dbReference type="Gene3D" id="3.40.850.10">
    <property type="entry name" value="Kinesin motor domain"/>
    <property type="match status" value="1"/>
</dbReference>
<keyword evidence="1" id="KW-0067">ATP-binding</keyword>
<gene>
    <name evidence="5" type="ORF">LtaPh_1814900</name>
</gene>
<keyword evidence="2" id="KW-0175">Coiled coil</keyword>
<dbReference type="InterPro" id="IPR036961">
    <property type="entry name" value="Kinesin_motor_dom_sf"/>
</dbReference>
<feature type="domain" description="Kinesin motor" evidence="4">
    <location>
        <begin position="261"/>
        <end position="571"/>
    </location>
</feature>
<comment type="similarity">
    <text evidence="1">Belongs to the TRAFAC class myosin-kinesin ATPase superfamily. Kinesin family.</text>
</comment>
<dbReference type="Proteomes" id="UP000419144">
    <property type="component" value="Unassembled WGS sequence"/>
</dbReference>
<evidence type="ECO:0000313" key="5">
    <source>
        <dbReference type="EMBL" id="GET87869.1"/>
    </source>
</evidence>
<dbReference type="SMART" id="SM00129">
    <property type="entry name" value="KISc"/>
    <property type="match status" value="1"/>
</dbReference>
<feature type="region of interest" description="Disordered" evidence="3">
    <location>
        <begin position="741"/>
        <end position="777"/>
    </location>
</feature>
<dbReference type="VEuPathDB" id="TriTrypDB:LtaPh_1814900"/>
<dbReference type="InterPro" id="IPR027417">
    <property type="entry name" value="P-loop_NTPase"/>
</dbReference>
<dbReference type="GO" id="GO:0005871">
    <property type="term" value="C:kinesin complex"/>
    <property type="evidence" value="ECO:0007669"/>
    <property type="project" value="TreeGrafter"/>
</dbReference>
<dbReference type="Pfam" id="PF00225">
    <property type="entry name" value="Kinesin"/>
    <property type="match status" value="1"/>
</dbReference>
<evidence type="ECO:0000259" key="4">
    <source>
        <dbReference type="PROSITE" id="PS50067"/>
    </source>
</evidence>
<dbReference type="InterPro" id="IPR027640">
    <property type="entry name" value="Kinesin-like_fam"/>
</dbReference>
<feature type="region of interest" description="Disordered" evidence="3">
    <location>
        <begin position="139"/>
        <end position="237"/>
    </location>
</feature>
<dbReference type="GO" id="GO:0005874">
    <property type="term" value="C:microtubule"/>
    <property type="evidence" value="ECO:0007669"/>
    <property type="project" value="TreeGrafter"/>
</dbReference>
<dbReference type="GO" id="GO:0007018">
    <property type="term" value="P:microtubule-based movement"/>
    <property type="evidence" value="ECO:0007669"/>
    <property type="project" value="InterPro"/>
</dbReference>
<feature type="compositionally biased region" description="Low complexity" evidence="3">
    <location>
        <begin position="213"/>
        <end position="237"/>
    </location>
</feature>
<evidence type="ECO:0000256" key="2">
    <source>
        <dbReference type="SAM" id="Coils"/>
    </source>
</evidence>
<comment type="caution">
    <text evidence="5">The sequence shown here is derived from an EMBL/GenBank/DDBJ whole genome shotgun (WGS) entry which is preliminary data.</text>
</comment>
<dbReference type="GO" id="GO:0005524">
    <property type="term" value="F:ATP binding"/>
    <property type="evidence" value="ECO:0007669"/>
    <property type="project" value="UniProtKB-UniRule"/>
</dbReference>